<comment type="caution">
    <text evidence="2">The sequence shown here is derived from an EMBL/GenBank/DDBJ whole genome shotgun (WGS) entry which is preliminary data.</text>
</comment>
<dbReference type="Proteomes" id="UP000823388">
    <property type="component" value="Chromosome 7N"/>
</dbReference>
<sequence>MRGLQHKRKATLQGHPSSETSNVKQLRQASAFLLPHGESESTSHMPHREVVLRYHHMSLPT</sequence>
<feature type="compositionally biased region" description="Polar residues" evidence="1">
    <location>
        <begin position="14"/>
        <end position="28"/>
    </location>
</feature>
<proteinExistence type="predicted"/>
<accession>A0A8T0PVZ2</accession>
<keyword evidence="3" id="KW-1185">Reference proteome</keyword>
<dbReference type="EMBL" id="CM029050">
    <property type="protein sequence ID" value="KAG2565860.1"/>
    <property type="molecule type" value="Genomic_DNA"/>
</dbReference>
<protein>
    <submittedName>
        <fullName evidence="2">Uncharacterized protein</fullName>
    </submittedName>
</protein>
<organism evidence="2 3">
    <name type="scientific">Panicum virgatum</name>
    <name type="common">Blackwell switchgrass</name>
    <dbReference type="NCBI Taxonomy" id="38727"/>
    <lineage>
        <taxon>Eukaryota</taxon>
        <taxon>Viridiplantae</taxon>
        <taxon>Streptophyta</taxon>
        <taxon>Embryophyta</taxon>
        <taxon>Tracheophyta</taxon>
        <taxon>Spermatophyta</taxon>
        <taxon>Magnoliopsida</taxon>
        <taxon>Liliopsida</taxon>
        <taxon>Poales</taxon>
        <taxon>Poaceae</taxon>
        <taxon>PACMAD clade</taxon>
        <taxon>Panicoideae</taxon>
        <taxon>Panicodae</taxon>
        <taxon>Paniceae</taxon>
        <taxon>Panicinae</taxon>
        <taxon>Panicum</taxon>
        <taxon>Panicum sect. Hiantes</taxon>
    </lineage>
</organism>
<evidence type="ECO:0000313" key="3">
    <source>
        <dbReference type="Proteomes" id="UP000823388"/>
    </source>
</evidence>
<dbReference type="AlphaFoldDB" id="A0A8T0PVZ2"/>
<evidence type="ECO:0000313" key="2">
    <source>
        <dbReference type="EMBL" id="KAG2565860.1"/>
    </source>
</evidence>
<evidence type="ECO:0000256" key="1">
    <source>
        <dbReference type="SAM" id="MobiDB-lite"/>
    </source>
</evidence>
<gene>
    <name evidence="2" type="ORF">PVAP13_7NG143900</name>
</gene>
<feature type="compositionally biased region" description="Basic residues" evidence="1">
    <location>
        <begin position="1"/>
        <end position="10"/>
    </location>
</feature>
<feature type="region of interest" description="Disordered" evidence="1">
    <location>
        <begin position="1"/>
        <end position="30"/>
    </location>
</feature>
<reference evidence="2" key="1">
    <citation type="submission" date="2020-05" db="EMBL/GenBank/DDBJ databases">
        <title>WGS assembly of Panicum virgatum.</title>
        <authorList>
            <person name="Lovell J.T."/>
            <person name="Jenkins J."/>
            <person name="Shu S."/>
            <person name="Juenger T.E."/>
            <person name="Schmutz J."/>
        </authorList>
    </citation>
    <scope>NUCLEOTIDE SEQUENCE</scope>
    <source>
        <strain evidence="2">AP13</strain>
    </source>
</reference>
<name>A0A8T0PVZ2_PANVG</name>